<protein>
    <submittedName>
        <fullName evidence="7">Uncharacterized protein</fullName>
    </submittedName>
</protein>
<dbReference type="InterPro" id="IPR007248">
    <property type="entry name" value="Mpv17_PMP22"/>
</dbReference>
<comment type="similarity">
    <text evidence="2 6">Belongs to the peroxisomal membrane protein PXMP2/4 family.</text>
</comment>
<proteinExistence type="inferred from homology"/>
<evidence type="ECO:0000256" key="2">
    <source>
        <dbReference type="ARBA" id="ARBA00006824"/>
    </source>
</evidence>
<organism evidence="7 8">
    <name type="scientific">Denticeps clupeoides</name>
    <name type="common">denticle herring</name>
    <dbReference type="NCBI Taxonomy" id="299321"/>
    <lineage>
        <taxon>Eukaryota</taxon>
        <taxon>Metazoa</taxon>
        <taxon>Chordata</taxon>
        <taxon>Craniata</taxon>
        <taxon>Vertebrata</taxon>
        <taxon>Euteleostomi</taxon>
        <taxon>Actinopterygii</taxon>
        <taxon>Neopterygii</taxon>
        <taxon>Teleostei</taxon>
        <taxon>Clupei</taxon>
        <taxon>Clupeiformes</taxon>
        <taxon>Denticipitoidei</taxon>
        <taxon>Denticipitidae</taxon>
        <taxon>Denticeps</taxon>
    </lineage>
</organism>
<dbReference type="GO" id="GO:0005739">
    <property type="term" value="C:mitochondrion"/>
    <property type="evidence" value="ECO:0007669"/>
    <property type="project" value="TreeGrafter"/>
</dbReference>
<comment type="subcellular location">
    <subcellularLocation>
        <location evidence="1">Membrane</location>
        <topology evidence="1">Multi-pass membrane protein</topology>
    </subcellularLocation>
</comment>
<dbReference type="PANTHER" id="PTHR11266">
    <property type="entry name" value="PEROXISOMAL MEMBRANE PROTEIN 2, PXMP2 MPV17"/>
    <property type="match status" value="1"/>
</dbReference>
<name>A0AAY4A7F3_9TELE</name>
<reference evidence="7" key="2">
    <citation type="submission" date="2025-08" db="UniProtKB">
        <authorList>
            <consortium name="Ensembl"/>
        </authorList>
    </citation>
    <scope>IDENTIFICATION</scope>
</reference>
<accession>A0AAY4A7F3</accession>
<keyword evidence="4" id="KW-1133">Transmembrane helix</keyword>
<evidence type="ECO:0000256" key="5">
    <source>
        <dbReference type="ARBA" id="ARBA00023136"/>
    </source>
</evidence>
<evidence type="ECO:0000256" key="6">
    <source>
        <dbReference type="RuleBase" id="RU363053"/>
    </source>
</evidence>
<reference evidence="7" key="3">
    <citation type="submission" date="2025-09" db="UniProtKB">
        <authorList>
            <consortium name="Ensembl"/>
        </authorList>
    </citation>
    <scope>IDENTIFICATION</scope>
</reference>
<dbReference type="Proteomes" id="UP000694580">
    <property type="component" value="Chromosome 5"/>
</dbReference>
<evidence type="ECO:0000256" key="4">
    <source>
        <dbReference type="ARBA" id="ARBA00022989"/>
    </source>
</evidence>
<dbReference type="AlphaFoldDB" id="A0AAY4A7F3"/>
<dbReference type="GO" id="GO:0061668">
    <property type="term" value="P:mitochondrial ribosome assembly"/>
    <property type="evidence" value="ECO:0007669"/>
    <property type="project" value="TreeGrafter"/>
</dbReference>
<keyword evidence="5" id="KW-0472">Membrane</keyword>
<reference evidence="7 8" key="1">
    <citation type="submission" date="2020-06" db="EMBL/GenBank/DDBJ databases">
        <authorList>
            <consortium name="Wellcome Sanger Institute Data Sharing"/>
        </authorList>
    </citation>
    <scope>NUCLEOTIDE SEQUENCE [LARGE SCALE GENOMIC DNA]</scope>
</reference>
<evidence type="ECO:0000313" key="8">
    <source>
        <dbReference type="Proteomes" id="UP000694580"/>
    </source>
</evidence>
<dbReference type="GO" id="GO:0016020">
    <property type="term" value="C:membrane"/>
    <property type="evidence" value="ECO:0007669"/>
    <property type="project" value="UniProtKB-SubCell"/>
</dbReference>
<keyword evidence="3" id="KW-0812">Transmembrane</keyword>
<dbReference type="Ensembl" id="ENSDCDT00010004087.1">
    <property type="protein sequence ID" value="ENSDCDP00010003935.1"/>
    <property type="gene ID" value="ENSDCDG00010001784.1"/>
</dbReference>
<sequence>MKRVWSSFKSHPYVSNVMGYTTLFATDTTNLLHSIDWKQTARVAMVGFCFHANFNYHWLKALERMLPGGRMKQVTLKVALDQLIGAPATISAFFIGLSTLERRDDPLEEWRNKFWPSYKVRGTHYRPQLHKLEWCTGPRCRYVWFI</sequence>
<dbReference type="PANTHER" id="PTHR11266:SF28">
    <property type="entry name" value="SI:CH211-120K19.1"/>
    <property type="match status" value="1"/>
</dbReference>
<keyword evidence="8" id="KW-1185">Reference proteome</keyword>
<evidence type="ECO:0000256" key="1">
    <source>
        <dbReference type="ARBA" id="ARBA00004141"/>
    </source>
</evidence>
<evidence type="ECO:0000313" key="7">
    <source>
        <dbReference type="Ensembl" id="ENSDCDP00010003935.1"/>
    </source>
</evidence>
<dbReference type="GeneTree" id="ENSGT00940000165838"/>
<evidence type="ECO:0000256" key="3">
    <source>
        <dbReference type="ARBA" id="ARBA00022692"/>
    </source>
</evidence>